<dbReference type="RefSeq" id="WP_161816249.1">
    <property type="nucleotide sequence ID" value="NZ_BLJN01000009.1"/>
</dbReference>
<protein>
    <submittedName>
        <fullName evidence="1">Uncharacterized protein</fullName>
    </submittedName>
</protein>
<proteinExistence type="predicted"/>
<comment type="caution">
    <text evidence="1">The sequence shown here is derived from an EMBL/GenBank/DDBJ whole genome shotgun (WGS) entry which is preliminary data.</text>
</comment>
<dbReference type="Proteomes" id="UP000445000">
    <property type="component" value="Unassembled WGS sequence"/>
</dbReference>
<name>A0A829YPW2_9GAMM</name>
<gene>
    <name evidence="1" type="ORF">GCM10011487_66680</name>
</gene>
<evidence type="ECO:0000313" key="2">
    <source>
        <dbReference type="Proteomes" id="UP000445000"/>
    </source>
</evidence>
<reference evidence="2" key="1">
    <citation type="submission" date="2020-01" db="EMBL/GenBank/DDBJ databases">
        <title>'Steroidobacter agaridevorans' sp. nov., agar-degrading bacteria isolated from rhizosphere soils.</title>
        <authorList>
            <person name="Ikenaga M."/>
            <person name="Kataoka M."/>
            <person name="Murouchi A."/>
            <person name="Katsuragi S."/>
            <person name="Sakai M."/>
        </authorList>
    </citation>
    <scope>NUCLEOTIDE SEQUENCE [LARGE SCALE GENOMIC DNA]</scope>
    <source>
        <strain evidence="2">YU21-B</strain>
    </source>
</reference>
<organism evidence="1 2">
    <name type="scientific">Steroidobacter agaridevorans</name>
    <dbReference type="NCBI Taxonomy" id="2695856"/>
    <lineage>
        <taxon>Bacteria</taxon>
        <taxon>Pseudomonadati</taxon>
        <taxon>Pseudomonadota</taxon>
        <taxon>Gammaproteobacteria</taxon>
        <taxon>Steroidobacterales</taxon>
        <taxon>Steroidobacteraceae</taxon>
        <taxon>Steroidobacter</taxon>
    </lineage>
</organism>
<dbReference type="AlphaFoldDB" id="A0A829YPW2"/>
<dbReference type="EMBL" id="BLJN01000009">
    <property type="protein sequence ID" value="GFE84668.1"/>
    <property type="molecule type" value="Genomic_DNA"/>
</dbReference>
<keyword evidence="2" id="KW-1185">Reference proteome</keyword>
<evidence type="ECO:0000313" key="1">
    <source>
        <dbReference type="EMBL" id="GFE84668.1"/>
    </source>
</evidence>
<sequence length="113" mass="12628">MTRASREDMVVLRMGLNALLASVRQTEAWWRAQGDVSALRRSRLLTHAILATQRKFFPGNRDMGDDITEALFVADGLRDAAQQCHEGQAALHERLIGGAEAIERLCSSPLRKR</sequence>
<accession>A0A829YPW2</accession>